<keyword evidence="1" id="KW-0812">Transmembrane</keyword>
<evidence type="ECO:0000313" key="3">
    <source>
        <dbReference type="Proteomes" id="UP000598775"/>
    </source>
</evidence>
<feature type="transmembrane region" description="Helical" evidence="1">
    <location>
        <begin position="123"/>
        <end position="145"/>
    </location>
</feature>
<evidence type="ECO:0000313" key="2">
    <source>
        <dbReference type="EMBL" id="GGF34868.1"/>
    </source>
</evidence>
<dbReference type="Proteomes" id="UP000598775">
    <property type="component" value="Unassembled WGS sequence"/>
</dbReference>
<sequence length="175" mass="19486">MEIVIITLGCLGAWLLFAGPIYQAAIELSEQTDVREQFEVVSKAIPQPARVSPWWWLLPPAAYIIHQRREKEYQKRVMSSFTDQQRAEVLGFMSKATGWIIVAAGAFLIALKETWELTQLLDWSFAVFAAITVVAGVLSVLHTVLRMRLTGRVAAYTTDAPHADAARPDAATTDQ</sequence>
<dbReference type="EMBL" id="BMGP01000005">
    <property type="protein sequence ID" value="GGF34868.1"/>
    <property type="molecule type" value="Genomic_DNA"/>
</dbReference>
<keyword evidence="1" id="KW-1133">Transmembrane helix</keyword>
<organism evidence="2 3">
    <name type="scientific">Subtercola lobariae</name>
    <dbReference type="NCBI Taxonomy" id="1588641"/>
    <lineage>
        <taxon>Bacteria</taxon>
        <taxon>Bacillati</taxon>
        <taxon>Actinomycetota</taxon>
        <taxon>Actinomycetes</taxon>
        <taxon>Micrococcales</taxon>
        <taxon>Microbacteriaceae</taxon>
        <taxon>Subtercola</taxon>
    </lineage>
</organism>
<protein>
    <submittedName>
        <fullName evidence="2">Uncharacterized protein</fullName>
    </submittedName>
</protein>
<proteinExistence type="predicted"/>
<feature type="transmembrane region" description="Helical" evidence="1">
    <location>
        <begin position="87"/>
        <end position="111"/>
    </location>
</feature>
<name>A0A917BAQ6_9MICO</name>
<reference evidence="2 3" key="1">
    <citation type="journal article" date="2014" name="Int. J. Syst. Evol. Microbiol.">
        <title>Complete genome sequence of Corynebacterium casei LMG S-19264T (=DSM 44701T), isolated from a smear-ripened cheese.</title>
        <authorList>
            <consortium name="US DOE Joint Genome Institute (JGI-PGF)"/>
            <person name="Walter F."/>
            <person name="Albersmeier A."/>
            <person name="Kalinowski J."/>
            <person name="Ruckert C."/>
        </authorList>
    </citation>
    <scope>NUCLEOTIDE SEQUENCE [LARGE SCALE GENOMIC DNA]</scope>
    <source>
        <strain evidence="2 3">CGMCC 1.12976</strain>
    </source>
</reference>
<dbReference type="AlphaFoldDB" id="A0A917BAQ6"/>
<dbReference type="RefSeq" id="WP_188679566.1">
    <property type="nucleotide sequence ID" value="NZ_BMGP01000005.1"/>
</dbReference>
<keyword evidence="3" id="KW-1185">Reference proteome</keyword>
<keyword evidence="1" id="KW-0472">Membrane</keyword>
<accession>A0A917BAQ6</accession>
<comment type="caution">
    <text evidence="2">The sequence shown here is derived from an EMBL/GenBank/DDBJ whole genome shotgun (WGS) entry which is preliminary data.</text>
</comment>
<gene>
    <name evidence="2" type="ORF">GCM10011399_29930</name>
</gene>
<evidence type="ECO:0000256" key="1">
    <source>
        <dbReference type="SAM" id="Phobius"/>
    </source>
</evidence>